<protein>
    <submittedName>
        <fullName evidence="17">Uncharacterized protein LOC100372549</fullName>
    </submittedName>
</protein>
<dbReference type="SMART" id="SM00181">
    <property type="entry name" value="EGF"/>
    <property type="match status" value="31"/>
</dbReference>
<dbReference type="GeneID" id="100372549"/>
<name>A0ABM0MW62_SACKO</name>
<evidence type="ECO:0000256" key="2">
    <source>
        <dbReference type="ARBA" id="ARBA00006127"/>
    </source>
</evidence>
<dbReference type="InterPro" id="IPR000152">
    <property type="entry name" value="EGF-type_Asp/Asn_hydroxyl_site"/>
</dbReference>
<feature type="transmembrane region" description="Helical" evidence="12">
    <location>
        <begin position="2247"/>
        <end position="2273"/>
    </location>
</feature>
<keyword evidence="5 11" id="KW-0245">EGF-like domain</keyword>
<evidence type="ECO:0000256" key="12">
    <source>
        <dbReference type="SAM" id="Phobius"/>
    </source>
</evidence>
<feature type="domain" description="EGF-like" evidence="14">
    <location>
        <begin position="1375"/>
        <end position="1417"/>
    </location>
</feature>
<feature type="domain" description="EGF-like" evidence="14">
    <location>
        <begin position="743"/>
        <end position="781"/>
    </location>
</feature>
<evidence type="ECO:0000256" key="8">
    <source>
        <dbReference type="ARBA" id="ARBA00022837"/>
    </source>
</evidence>
<dbReference type="InterPro" id="IPR013032">
    <property type="entry name" value="EGF-like_CS"/>
</dbReference>
<keyword evidence="12" id="KW-0812">Transmembrane</keyword>
<keyword evidence="12" id="KW-1133">Transmembrane helix</keyword>
<evidence type="ECO:0000259" key="15">
    <source>
        <dbReference type="PROSITE" id="PS50825"/>
    </source>
</evidence>
<dbReference type="Pfam" id="PF00008">
    <property type="entry name" value="EGF"/>
    <property type="match status" value="2"/>
</dbReference>
<keyword evidence="8" id="KW-0106">Calcium</keyword>
<dbReference type="SUPFAM" id="SSF57196">
    <property type="entry name" value="EGF/Laminin"/>
    <property type="match status" value="10"/>
</dbReference>
<feature type="domain" description="HYR" evidence="15">
    <location>
        <begin position="161"/>
        <end position="243"/>
    </location>
</feature>
<keyword evidence="16" id="KW-1185">Reference proteome</keyword>
<dbReference type="PANTHER" id="PTHR24050:SF27">
    <property type="entry name" value="FIBRILLIN-1"/>
    <property type="match status" value="1"/>
</dbReference>
<feature type="disulfide bond" evidence="11">
    <location>
        <begin position="589"/>
        <end position="599"/>
    </location>
</feature>
<feature type="domain" description="EGF-like" evidence="14">
    <location>
        <begin position="1954"/>
        <end position="1993"/>
    </location>
</feature>
<dbReference type="InterPro" id="IPR009030">
    <property type="entry name" value="Growth_fac_rcpt_cys_sf"/>
</dbReference>
<feature type="domain" description="EGF-like" evidence="14">
    <location>
        <begin position="1630"/>
        <end position="1670"/>
    </location>
</feature>
<dbReference type="CDD" id="cd00054">
    <property type="entry name" value="EGF_CA"/>
    <property type="match status" value="17"/>
</dbReference>
<feature type="domain" description="EGF-like" evidence="14">
    <location>
        <begin position="1154"/>
        <end position="1196"/>
    </location>
</feature>
<evidence type="ECO:0000256" key="5">
    <source>
        <dbReference type="ARBA" id="ARBA00022536"/>
    </source>
</evidence>
<dbReference type="InterPro" id="IPR013783">
    <property type="entry name" value="Ig-like_fold"/>
</dbReference>
<keyword evidence="6" id="KW-0732">Signal</keyword>
<dbReference type="Gene3D" id="2.60.40.10">
    <property type="entry name" value="Immunoglobulins"/>
    <property type="match status" value="1"/>
</dbReference>
<feature type="domain" description="SEA" evidence="13">
    <location>
        <begin position="2037"/>
        <end position="2153"/>
    </location>
</feature>
<evidence type="ECO:0000259" key="13">
    <source>
        <dbReference type="PROSITE" id="PS50024"/>
    </source>
</evidence>
<feature type="disulfide bond" evidence="11">
    <location>
        <begin position="573"/>
        <end position="582"/>
    </location>
</feature>
<dbReference type="InterPro" id="IPR000082">
    <property type="entry name" value="SEA_dom"/>
</dbReference>
<dbReference type="InterPro" id="IPR000742">
    <property type="entry name" value="EGF"/>
</dbReference>
<reference evidence="17" key="1">
    <citation type="submission" date="2025-08" db="UniProtKB">
        <authorList>
            <consortium name="RefSeq"/>
        </authorList>
    </citation>
    <scope>IDENTIFICATION</scope>
    <source>
        <tissue evidence="17">Testes</tissue>
    </source>
</reference>
<evidence type="ECO:0000256" key="11">
    <source>
        <dbReference type="PROSITE-ProRule" id="PRU00076"/>
    </source>
</evidence>
<feature type="domain" description="EGF-like" evidence="14">
    <location>
        <begin position="1671"/>
        <end position="1709"/>
    </location>
</feature>
<dbReference type="Gene3D" id="2.10.25.10">
    <property type="entry name" value="Laminin"/>
    <property type="match status" value="29"/>
</dbReference>
<sequence>AESPVVICPADILQNTDDGAPWANVTWGVVNATDNSGSVSDIYVSHAPGSNFPIGSTNVTYSAVDAYNNTGYCSFSVTVVDAESPVVICPADILQNTDDGASWANVTWGVVNPADNSGSVSDLYVSHAPGSNFPIGSTIITYSTVDAYNNTGYCTFSVTVIDAESPVVICPADVLHNTDDGASWANVTWGVVNATDNSGSVIDLYVSHASGSNFPIGSTIVTYSAVDAYNNTGNCSFSVTVIDAESPLVICPADIFQNTDDGASWANVSWGAVNATDNSGSVSDLYVSHASGSNFAIGSTIVTYSAVDAYNNTGYCYFIVTVIDTEKPIVICPNNISQNVATGSAVANVTWNPATASDNSGSTTQSSVSILPGSSFAIGNNEPPVVTCPAHITRDADIGALSAEGVTWNPASATDNSGTATQKSASHISPSNFHVGQTIVTYMFEDPSSNTASCSFTVTIIGHPACFKQCFKGFCVLDDSYQPKCNCNSGYSLHQSIDWLCQDINECSDESTNGCSYKDGCRNLQGSYICLCPNGYMLASDGRTCVDINECYYENCNNHGICTNTEGSFYCTCSKGYEGVSCEEDIDWCQQSPCVHGNCTDGIETYTCHCLDGFTGITCDEDVLECKSMPCQNDGTCIEQVNGYICNCDRGWTGTHCQEDIDECLIMLSNCQHTCHNVLRTTDDRGFTCSCIDGYALIDDGHNCNEINECASNPCENGECIDEINQYSCICLIGWTGTNCETDIDECYEETDECDDNAICQNTQGNYTCTCIDGHRGNGFNCYEIILFPFGIEVEDNKLRLTYHKAVTDSTADGRITRDTAQNLYDLISPTIKPPVGFPFMGQFYYRMVTNESSLFTYLDGESWELFNYPDFIPYFLDELINRFEEKDQDFLNMTRTACENNIDCVYDTLATRAMEIGLYTKTKSTVFEESAAQLVNYPPRVNGTDVLRVEVNKPTTIQLTAEDPNGDLVKFRFLEEIDGAEIGEETGTITWKPVNTTQLVFQVQASDGKAVAAYKPVVQICDCKNNGTCLFDTSVGESDEVNSKFKVVACSCSEAYSGSFCETDYDGCLDDPCFPGVKCTDVEAPGFGAICEECPYGLYGDGKKCYDIDECFEERDLNDTRQFCQQECINTVGSYNCGCYSGYVSYNRTHCEDIDECYQQLFECPNNAHCVNTMGSYICTCDDGYKQYVRNNTCINVNECIEISSPCPEYSTCEDTEGGHKCMCLTGFEKNSTGYCEDINECTLSLSDDDRHNCNIQASCHNIPGSFQCTCTEGWHGDGETCQDINECDDVYLTDCDPQKAKCSNTLGSYTCTCIDGYEGNGTIGSCTDIDECLLSTDDCPRDISNCDDTEGSYKCICKNGYEDVIGESRNCTDENECLLSSQNDCNPSNNICENADGSYVCLCKLGYTGDGNNCTDINECTVDNGGCEHTCVNTEGNYYCTCNDGYEIDVGGFNCKDIDECILETHTCPQNCTNTETTNDNTVGYVCSCVDGFMDQGTTGRDCIPEESCANNSCVNGICYVLDGVQQCQCEQGYELDAADQNTCLQIDECDRGTDMCYHNCHDETPGYRCSCREGYTLDVDDRSCSDIDECIGRMHNCTALEECINTDGGFKCVCIPGYGSDSGICEDVDECQSNTSMCHVNATCTNTIGQYECDCNDGFSGNGVICADINECIDDPCPAHSECSNTVGNYTCTCDTGFELDGNDCNDINECNDVSCDAMADCVNTIGSYYCECIAGYEEDEHNTCNDVNECLLGRDSCDVNSECQNTPGSYICDCNDGYSIADPLSCQDINECLNKPCGDNERCVNNPGSYQCQCKPGYYKEDDKCKKSKAFNVSMILTSVGGINLVDFNNDLTSTRSELYTIITTTIEDDMATLFSNSEISSDYLSTIVAVYEDTDGGTLVRCLVNTKSASSITSDDLLSAFTVGLAQDGTLVGISTYIRQNSFKSDDIVINHCLDATDTCTEGEVCVFTGNNVYDCECAPGYSMAASSGKCIDIDECIDEPCDSEYQCINTAGSYKCTCLPGTFNTSGKCENSKTFKADVKIVEDYKDEYDDLSSSGYKEVTRRFTEAMRIAHTDTTKTRSDYQGCHVQKLSRGSVNIEYILYFKKDTDISVSDLEDVLANYNEVIDVTSSTKVVFKDSTLLIQEYTPKACDSDVTHDCSVDADCIDVVDRFHCDCNSGYEDESPERPGRICTEICPTTYCVNGGTCVGDSIAERKCECPTGYVGHICEKSTMLPSNDLDRVLVISIGTTATIITIALVISVIFCCLVRKKQDAKSGSVSDFFNRVKEQGQRNMWRYGDDDTLSDISWDSQPEEQLKHLAKVMEHAPRFEKPTRPNLGPTEYDNKGFVLPYVAKGTEAQDSDRAKALRDRSQSVYDAAYSDDHGRQFSYLTGHQTRHSHDDIDLQIPQTHNADFRRQSRYDY</sequence>
<dbReference type="InterPro" id="IPR003410">
    <property type="entry name" value="HYR_dom"/>
</dbReference>
<dbReference type="SUPFAM" id="SSF57184">
    <property type="entry name" value="Growth factor receptor domain"/>
    <property type="match status" value="6"/>
</dbReference>
<keyword evidence="12" id="KW-0472">Membrane</keyword>
<feature type="domain" description="EGF-like" evidence="14">
    <location>
        <begin position="1750"/>
        <end position="1791"/>
    </location>
</feature>
<feature type="disulfide bond" evidence="11">
    <location>
        <begin position="2224"/>
        <end position="2233"/>
    </location>
</feature>
<keyword evidence="10" id="KW-0325">Glycoprotein</keyword>
<proteinExistence type="inferred from homology"/>
<dbReference type="Pfam" id="PF12947">
    <property type="entry name" value="EGF_3"/>
    <property type="match status" value="3"/>
</dbReference>
<dbReference type="Pfam" id="PF12662">
    <property type="entry name" value="cEGF"/>
    <property type="match status" value="2"/>
</dbReference>
<evidence type="ECO:0000256" key="10">
    <source>
        <dbReference type="ARBA" id="ARBA00023180"/>
    </source>
</evidence>
<accession>A0ABM0MW62</accession>
<dbReference type="InterPro" id="IPR052235">
    <property type="entry name" value="Nephronectin_domain"/>
</dbReference>
<dbReference type="PANTHER" id="PTHR24050">
    <property type="entry name" value="PA14 DOMAIN-CONTAINING PROTEIN"/>
    <property type="match status" value="1"/>
</dbReference>
<evidence type="ECO:0000313" key="16">
    <source>
        <dbReference type="Proteomes" id="UP000694865"/>
    </source>
</evidence>
<dbReference type="PROSITE" id="PS50825">
    <property type="entry name" value="HYR"/>
    <property type="match status" value="5"/>
</dbReference>
<dbReference type="Pfam" id="PF07645">
    <property type="entry name" value="EGF_CA"/>
    <property type="match status" value="13"/>
</dbReference>
<feature type="domain" description="EGF-like" evidence="14">
    <location>
        <begin position="1197"/>
        <end position="1238"/>
    </location>
</feature>
<organism evidence="16 17">
    <name type="scientific">Saccoglossus kowalevskii</name>
    <name type="common">Acorn worm</name>
    <dbReference type="NCBI Taxonomy" id="10224"/>
    <lineage>
        <taxon>Eukaryota</taxon>
        <taxon>Metazoa</taxon>
        <taxon>Hemichordata</taxon>
        <taxon>Enteropneusta</taxon>
        <taxon>Harrimaniidae</taxon>
        <taxon>Saccoglossus</taxon>
    </lineage>
</organism>
<feature type="domain" description="EGF-like" evidence="14">
    <location>
        <begin position="1710"/>
        <end position="1749"/>
    </location>
</feature>
<feature type="disulfide bond" evidence="11">
    <location>
        <begin position="648"/>
        <end position="657"/>
    </location>
</feature>
<comment type="caution">
    <text evidence="11">Lacks conserved residue(s) required for the propagation of feature annotation.</text>
</comment>
<dbReference type="Gene3D" id="3.30.70.960">
    <property type="entry name" value="SEA domain"/>
    <property type="match status" value="2"/>
</dbReference>
<dbReference type="InterPro" id="IPR018097">
    <property type="entry name" value="EGF_Ca-bd_CS"/>
</dbReference>
<dbReference type="PROSITE" id="PS00010">
    <property type="entry name" value="ASX_HYDROXYL"/>
    <property type="match status" value="20"/>
</dbReference>
<feature type="domain" description="EGF-like" evidence="14">
    <location>
        <begin position="2152"/>
        <end position="2191"/>
    </location>
</feature>
<comment type="subcellular location">
    <subcellularLocation>
        <location evidence="1">Secreted</location>
        <location evidence="1">Extracellular space</location>
        <location evidence="1">Extracellular matrix</location>
    </subcellularLocation>
</comment>
<keyword evidence="4" id="KW-0272">Extracellular matrix</keyword>
<feature type="domain" description="EGF-like" evidence="14">
    <location>
        <begin position="1330"/>
        <end position="1369"/>
    </location>
</feature>
<evidence type="ECO:0000259" key="14">
    <source>
        <dbReference type="PROSITE" id="PS50026"/>
    </source>
</evidence>
<dbReference type="RefSeq" id="XP_006824253.1">
    <property type="nucleotide sequence ID" value="XM_006824190.1"/>
</dbReference>
<feature type="domain" description="EGF-like" evidence="14">
    <location>
        <begin position="547"/>
        <end position="583"/>
    </location>
</feature>
<feature type="disulfide bond" evidence="11">
    <location>
        <begin position="610"/>
        <end position="619"/>
    </location>
</feature>
<feature type="domain" description="HYR" evidence="15">
    <location>
        <begin position="378"/>
        <end position="462"/>
    </location>
</feature>
<dbReference type="Pfam" id="PF02494">
    <property type="entry name" value="HYR"/>
    <property type="match status" value="6"/>
</dbReference>
<dbReference type="SMART" id="SM00179">
    <property type="entry name" value="EGF_CA"/>
    <property type="match status" value="25"/>
</dbReference>
<feature type="domain" description="EGF-like" evidence="14">
    <location>
        <begin position="585"/>
        <end position="620"/>
    </location>
</feature>
<gene>
    <name evidence="17" type="primary">LOC100372549</name>
</gene>
<evidence type="ECO:0000256" key="7">
    <source>
        <dbReference type="ARBA" id="ARBA00022737"/>
    </source>
</evidence>
<dbReference type="Pfam" id="PF12661">
    <property type="entry name" value="hEGF"/>
    <property type="match status" value="3"/>
</dbReference>
<keyword evidence="7" id="KW-0677">Repeat</keyword>
<feature type="domain" description="HYR" evidence="15">
    <location>
        <begin position="244"/>
        <end position="324"/>
    </location>
</feature>
<dbReference type="PROSITE" id="PS50024">
    <property type="entry name" value="SEA"/>
    <property type="match status" value="1"/>
</dbReference>
<dbReference type="Proteomes" id="UP000694865">
    <property type="component" value="Unplaced"/>
</dbReference>
<dbReference type="InterPro" id="IPR049883">
    <property type="entry name" value="NOTCH1_EGF-like"/>
</dbReference>
<dbReference type="InterPro" id="IPR036364">
    <property type="entry name" value="SEA_dom_sf"/>
</dbReference>
<keyword evidence="9 11" id="KW-1015">Disulfide bond</keyword>
<feature type="domain" description="EGF-like" evidence="14">
    <location>
        <begin position="1239"/>
        <end position="1284"/>
    </location>
</feature>
<feature type="domain" description="HYR" evidence="15">
    <location>
        <begin position="1"/>
        <end position="81"/>
    </location>
</feature>
<dbReference type="InterPro" id="IPR026823">
    <property type="entry name" value="cEGF"/>
</dbReference>
<evidence type="ECO:0000256" key="3">
    <source>
        <dbReference type="ARBA" id="ARBA00022525"/>
    </source>
</evidence>
<feature type="domain" description="EGF-like" evidence="14">
    <location>
        <begin position="660"/>
        <end position="705"/>
    </location>
</feature>
<feature type="domain" description="EGF-like" evidence="14">
    <location>
        <begin position="1792"/>
        <end position="1830"/>
    </location>
</feature>
<evidence type="ECO:0000256" key="6">
    <source>
        <dbReference type="ARBA" id="ARBA00022729"/>
    </source>
</evidence>
<feature type="domain" description="EGF-like" evidence="14">
    <location>
        <begin position="1589"/>
        <end position="1629"/>
    </location>
</feature>
<feature type="domain" description="EGF-like" evidence="14">
    <location>
        <begin position="2198"/>
        <end position="2234"/>
    </location>
</feature>
<feature type="domain" description="HYR" evidence="15">
    <location>
        <begin position="82"/>
        <end position="160"/>
    </location>
</feature>
<evidence type="ECO:0000256" key="9">
    <source>
        <dbReference type="ARBA" id="ARBA00023157"/>
    </source>
</evidence>
<evidence type="ECO:0000256" key="4">
    <source>
        <dbReference type="ARBA" id="ARBA00022530"/>
    </source>
</evidence>
<feature type="disulfide bond" evidence="11">
    <location>
        <begin position="710"/>
        <end position="720"/>
    </location>
</feature>
<feature type="domain" description="EGF-like" evidence="14">
    <location>
        <begin position="622"/>
        <end position="658"/>
    </location>
</feature>
<feature type="domain" description="EGF-like" evidence="14">
    <location>
        <begin position="1285"/>
        <end position="1329"/>
    </location>
</feature>
<dbReference type="PROSITE" id="PS00022">
    <property type="entry name" value="EGF_1"/>
    <property type="match status" value="5"/>
</dbReference>
<dbReference type="PROSITE" id="PS01187">
    <property type="entry name" value="EGF_CA"/>
    <property type="match status" value="8"/>
</dbReference>
<dbReference type="PROSITE" id="PS50026">
    <property type="entry name" value="EGF_3"/>
    <property type="match status" value="23"/>
</dbReference>
<evidence type="ECO:0000256" key="1">
    <source>
        <dbReference type="ARBA" id="ARBA00004498"/>
    </source>
</evidence>
<comment type="similarity">
    <text evidence="2">Belongs to the fibulin family.</text>
</comment>
<feature type="domain" description="EGF-like" evidence="14">
    <location>
        <begin position="1998"/>
        <end position="2036"/>
    </location>
</feature>
<feature type="disulfide bond" evidence="11">
    <location>
        <begin position="731"/>
        <end position="740"/>
    </location>
</feature>
<dbReference type="SUPFAM" id="SSF82671">
    <property type="entry name" value="SEA domain"/>
    <property type="match status" value="2"/>
</dbReference>
<dbReference type="InterPro" id="IPR001881">
    <property type="entry name" value="EGF-like_Ca-bd_dom"/>
</dbReference>
<feature type="domain" description="EGF-like" evidence="14">
    <location>
        <begin position="503"/>
        <end position="546"/>
    </location>
</feature>
<feature type="domain" description="EGF-like" evidence="14">
    <location>
        <begin position="706"/>
        <end position="741"/>
    </location>
</feature>
<dbReference type="PROSITE" id="PS01186">
    <property type="entry name" value="EGF_2"/>
    <property type="match status" value="21"/>
</dbReference>
<feature type="non-terminal residue" evidence="17">
    <location>
        <position position="1"/>
    </location>
</feature>
<keyword evidence="3" id="KW-0964">Secreted</keyword>
<dbReference type="InterPro" id="IPR024731">
    <property type="entry name" value="NELL2-like_EGF"/>
</dbReference>
<evidence type="ECO:0000313" key="17">
    <source>
        <dbReference type="RefSeq" id="XP_006824253.1"/>
    </source>
</evidence>
<dbReference type="Pfam" id="PF01390">
    <property type="entry name" value="SEA"/>
    <property type="match status" value="2"/>
</dbReference>